<accession>A0A1G2LRY0</accession>
<dbReference type="Proteomes" id="UP000177171">
    <property type="component" value="Unassembled WGS sequence"/>
</dbReference>
<protein>
    <submittedName>
        <fullName evidence="1">Uncharacterized protein</fullName>
    </submittedName>
</protein>
<evidence type="ECO:0000313" key="2">
    <source>
        <dbReference type="Proteomes" id="UP000177171"/>
    </source>
</evidence>
<gene>
    <name evidence="1" type="ORF">A3G49_00960</name>
</gene>
<evidence type="ECO:0000313" key="1">
    <source>
        <dbReference type="EMBL" id="OHA13551.1"/>
    </source>
</evidence>
<reference evidence="1 2" key="1">
    <citation type="journal article" date="2016" name="Nat. Commun.">
        <title>Thousands of microbial genomes shed light on interconnected biogeochemical processes in an aquifer system.</title>
        <authorList>
            <person name="Anantharaman K."/>
            <person name="Brown C.T."/>
            <person name="Hug L.A."/>
            <person name="Sharon I."/>
            <person name="Castelle C.J."/>
            <person name="Probst A.J."/>
            <person name="Thomas B.C."/>
            <person name="Singh A."/>
            <person name="Wilkins M.J."/>
            <person name="Karaoz U."/>
            <person name="Brodie E.L."/>
            <person name="Williams K.H."/>
            <person name="Hubbard S.S."/>
            <person name="Banfield J.F."/>
        </authorList>
    </citation>
    <scope>NUCLEOTIDE SEQUENCE [LARGE SCALE GENOMIC DNA]</scope>
</reference>
<name>A0A1G2LRY0_9BACT</name>
<dbReference type="EMBL" id="MHQY01000024">
    <property type="protein sequence ID" value="OHA13551.1"/>
    <property type="molecule type" value="Genomic_DNA"/>
</dbReference>
<proteinExistence type="predicted"/>
<dbReference type="AlphaFoldDB" id="A0A1G2LRY0"/>
<comment type="caution">
    <text evidence="1">The sequence shown here is derived from an EMBL/GenBank/DDBJ whole genome shotgun (WGS) entry which is preliminary data.</text>
</comment>
<organism evidence="1 2">
    <name type="scientific">Candidatus Sungbacteria bacterium RIFCSPLOWO2_12_FULL_41_11</name>
    <dbReference type="NCBI Taxonomy" id="1802286"/>
    <lineage>
        <taxon>Bacteria</taxon>
        <taxon>Candidatus Sungiibacteriota</taxon>
    </lineage>
</organism>
<sequence>MPIYWAIATSSKYPDVYVKKIEAIDDADATEQAKKWHREDIGPRYEYVVAKEIDMPKPSC</sequence>